<evidence type="ECO:0000256" key="2">
    <source>
        <dbReference type="ARBA" id="ARBA00022525"/>
    </source>
</evidence>
<comment type="subcellular location">
    <subcellularLocation>
        <location evidence="1">Secreted</location>
    </subcellularLocation>
</comment>
<proteinExistence type="predicted"/>
<feature type="non-terminal residue" evidence="4">
    <location>
        <position position="1"/>
    </location>
</feature>
<dbReference type="PATRIC" id="fig|1316587.3.peg.2394"/>
<dbReference type="Pfam" id="PF14449">
    <property type="entry name" value="PT-TG"/>
    <property type="match status" value="1"/>
</dbReference>
<feature type="domain" description="Pre-toxin TG" evidence="3">
    <location>
        <begin position="51"/>
        <end position="126"/>
    </location>
</feature>
<dbReference type="EMBL" id="AXNV01000064">
    <property type="protein sequence ID" value="ERT44577.1"/>
    <property type="molecule type" value="Genomic_DNA"/>
</dbReference>
<accession>U7TL03</accession>
<protein>
    <recommendedName>
        <fullName evidence="3">Pre-toxin TG domain-containing protein</fullName>
    </recommendedName>
</protein>
<evidence type="ECO:0000313" key="4">
    <source>
        <dbReference type="EMBL" id="ERT44577.1"/>
    </source>
</evidence>
<gene>
    <name evidence="4" type="ORF">HMPREF1767_02431</name>
</gene>
<name>U7TL03_FUSNU</name>
<dbReference type="InterPro" id="IPR027797">
    <property type="entry name" value="PT-TG_dom"/>
</dbReference>
<evidence type="ECO:0000256" key="1">
    <source>
        <dbReference type="ARBA" id="ARBA00004613"/>
    </source>
</evidence>
<comment type="caution">
    <text evidence="4">The sequence shown here is derived from an EMBL/GenBank/DDBJ whole genome shotgun (WGS) entry which is preliminary data.</text>
</comment>
<evidence type="ECO:0000259" key="3">
    <source>
        <dbReference type="Pfam" id="PF14449"/>
    </source>
</evidence>
<dbReference type="GO" id="GO:0005576">
    <property type="term" value="C:extracellular region"/>
    <property type="evidence" value="ECO:0007669"/>
    <property type="project" value="UniProtKB-SubCell"/>
</dbReference>
<keyword evidence="2" id="KW-0964">Secreted</keyword>
<organism evidence="4">
    <name type="scientific">Fusobacterium nucleatum CTI-6</name>
    <dbReference type="NCBI Taxonomy" id="1316587"/>
    <lineage>
        <taxon>Bacteria</taxon>
        <taxon>Fusobacteriati</taxon>
        <taxon>Fusobacteriota</taxon>
        <taxon>Fusobacteriia</taxon>
        <taxon>Fusobacteriales</taxon>
        <taxon>Fusobacteriaceae</taxon>
        <taxon>Fusobacterium</taxon>
    </lineage>
</organism>
<reference evidence="4" key="1">
    <citation type="submission" date="2013-10" db="EMBL/GenBank/DDBJ databases">
        <title>The Genome Sequence of Fusobacterium nucleatum CTI-6.</title>
        <authorList>
            <consortium name="The Broad Institute Genomics Platform"/>
            <person name="Earl A."/>
            <person name="Ward D."/>
            <person name="Feldgarden M."/>
            <person name="Gevers D."/>
            <person name="Kostic A."/>
            <person name="Garrett W."/>
            <person name="Young S.K."/>
            <person name="Zeng Q."/>
            <person name="Gargeya S."/>
            <person name="Fitzgerald M."/>
            <person name="Abouelleil A."/>
            <person name="Alvarado L."/>
            <person name="Berlin A.M."/>
            <person name="Chapman S.B."/>
            <person name="Gainer-Dewar J."/>
            <person name="Goldberg J."/>
            <person name="Gnerre S."/>
            <person name="Griggs A."/>
            <person name="Gujja S."/>
            <person name="Hansen M."/>
            <person name="Howarth C."/>
            <person name="Imamovic A."/>
            <person name="Ireland A."/>
            <person name="Larimer J."/>
            <person name="McCowan C."/>
            <person name="Murphy C."/>
            <person name="Pearson M."/>
            <person name="Poon T.W."/>
            <person name="Priest M."/>
            <person name="Roberts A."/>
            <person name="Saif S."/>
            <person name="Shea T."/>
            <person name="Sykes S."/>
            <person name="Wortman J."/>
            <person name="Nusbaum C."/>
            <person name="Birren B."/>
        </authorList>
    </citation>
    <scope>NUCLEOTIDE SEQUENCE [LARGE SCALE GENOMIC DNA]</scope>
    <source>
        <strain evidence="4">CTI-6</strain>
    </source>
</reference>
<dbReference type="AlphaFoldDB" id="U7TL03"/>
<sequence length="393" mass="43495">AIGLKSDGRDYSNVDFGENVGDHISPEDLKYRKYYREEVLPYDENYQNFLRNILSMGLDFSPLGTGKGITEGIVGYDTVTGEKLDLATRIIGAIPIANGIFKTGRRAIKFLKPAKKVETVLVDGSKVVLNVDDTIKTANKAQEIISSSGTTKVVAKETKVIDKTTDITKASKNVEKVTDVSENITKAVAKEAKVIDKSSDIAKNSESIIDSTKNTVDKTVNILNKNKDLYYEGRKVYTAKELNQMGRVKGGSPNRGVEYIYESPAGKVNAQEFQWGTSGSMMQNTPVGKKNVVPALRYDNPNTEGMNFIKFDGIEVENGVTCLIDAKRNVPYWNKGGMETVKGTLDRIKVAKSQNPGIRVVYEFPNEKAAGHFRKWINNNNGYDGIVEIRVRK</sequence>